<dbReference type="Pfam" id="PF01161">
    <property type="entry name" value="PBP"/>
    <property type="match status" value="1"/>
</dbReference>
<name>A0A2D2D0K2_METT3</name>
<protein>
    <submittedName>
        <fullName evidence="1">YbhB/YbcL family Raf kinase inhibitor-like protein</fullName>
    </submittedName>
</protein>
<sequence length="154" mass="16739">MRLRSPAFAERAEIPKKFTCDGENVSPALEWSDAPAQTKSFVLLCDDPDAPAGTWRHWAVYDLSPASSGLPEGSGRAGPGRGYKQAINDFDRSGYGGPCPPPRHGVHHYHFRLLALSVPTLRVPRADPTCEEVEQAAAKSLVLAEALLIGTYQR</sequence>
<proteinExistence type="predicted"/>
<dbReference type="RefSeq" id="WP_003612276.1">
    <property type="nucleotide sequence ID" value="NZ_ADVE02000001.1"/>
</dbReference>
<dbReference type="InterPro" id="IPR036610">
    <property type="entry name" value="PEBP-like_sf"/>
</dbReference>
<evidence type="ECO:0000313" key="2">
    <source>
        <dbReference type="Proteomes" id="UP000230709"/>
    </source>
</evidence>
<dbReference type="InterPro" id="IPR005247">
    <property type="entry name" value="YbhB_YbcL/LppC-like"/>
</dbReference>
<reference evidence="2" key="1">
    <citation type="submission" date="2017-10" db="EMBL/GenBank/DDBJ databases">
        <title>Completed PacBio SMRT sequence of Methylosinus trichosporium OB3b reveals presence of a third large plasmid.</title>
        <authorList>
            <person name="Charles T.C."/>
            <person name="Lynch M.D.J."/>
            <person name="Heil J.R."/>
            <person name="Cheng J."/>
        </authorList>
    </citation>
    <scope>NUCLEOTIDE SEQUENCE [LARGE SCALE GENOMIC DNA]</scope>
    <source>
        <strain evidence="2">OB3b</strain>
    </source>
</reference>
<evidence type="ECO:0000313" key="1">
    <source>
        <dbReference type="EMBL" id="ATQ68523.1"/>
    </source>
</evidence>
<dbReference type="Proteomes" id="UP000230709">
    <property type="component" value="Chromosome"/>
</dbReference>
<dbReference type="PANTHER" id="PTHR30289:SF1">
    <property type="entry name" value="PEBP (PHOSPHATIDYLETHANOLAMINE-BINDING PROTEIN) FAMILY PROTEIN"/>
    <property type="match status" value="1"/>
</dbReference>
<keyword evidence="2" id="KW-1185">Reference proteome</keyword>
<dbReference type="NCBIfam" id="TIGR00481">
    <property type="entry name" value="YbhB/YbcL family Raf kinase inhibitor-like protein"/>
    <property type="match status" value="1"/>
</dbReference>
<accession>A0A2D2D0K2</accession>
<dbReference type="STRING" id="595536.GCA_000178815_02765"/>
<dbReference type="SUPFAM" id="SSF49777">
    <property type="entry name" value="PEBP-like"/>
    <property type="match status" value="1"/>
</dbReference>
<dbReference type="Gene3D" id="3.90.280.10">
    <property type="entry name" value="PEBP-like"/>
    <property type="match status" value="1"/>
</dbReference>
<dbReference type="CDD" id="cd00865">
    <property type="entry name" value="PEBP_bact_arch"/>
    <property type="match status" value="1"/>
</dbReference>
<dbReference type="InterPro" id="IPR008914">
    <property type="entry name" value="PEBP"/>
</dbReference>
<gene>
    <name evidence="1" type="ORF">CQW49_12005</name>
</gene>
<dbReference type="KEGG" id="mtw:CQW49_12005"/>
<dbReference type="EMBL" id="CP023737">
    <property type="protein sequence ID" value="ATQ68523.1"/>
    <property type="molecule type" value="Genomic_DNA"/>
</dbReference>
<dbReference type="AlphaFoldDB" id="A0A2D2D0K2"/>
<organism evidence="1 2">
    <name type="scientific">Methylosinus trichosporium (strain ATCC 35070 / NCIMB 11131 / UNIQEM 75 / OB3b)</name>
    <dbReference type="NCBI Taxonomy" id="595536"/>
    <lineage>
        <taxon>Bacteria</taxon>
        <taxon>Pseudomonadati</taxon>
        <taxon>Pseudomonadota</taxon>
        <taxon>Alphaproteobacteria</taxon>
        <taxon>Hyphomicrobiales</taxon>
        <taxon>Methylocystaceae</taxon>
        <taxon>Methylosinus</taxon>
    </lineage>
</organism>
<dbReference type="PANTHER" id="PTHR30289">
    <property type="entry name" value="UNCHARACTERIZED PROTEIN YBCL-RELATED"/>
    <property type="match status" value="1"/>
</dbReference>